<proteinExistence type="predicted"/>
<evidence type="ECO:0008006" key="3">
    <source>
        <dbReference type="Google" id="ProtNLM"/>
    </source>
</evidence>
<evidence type="ECO:0000313" key="2">
    <source>
        <dbReference type="Proteomes" id="UP000006094"/>
    </source>
</evidence>
<dbReference type="AlphaFoldDB" id="K0B3L4"/>
<dbReference type="STRING" id="1128398.Curi_c24500"/>
<dbReference type="RefSeq" id="WP_014968579.1">
    <property type="nucleotide sequence ID" value="NC_018664.1"/>
</dbReference>
<dbReference type="PATRIC" id="fig|1128398.3.peg.2525"/>
<reference evidence="1 2" key="1">
    <citation type="journal article" date="2012" name="PLoS ONE">
        <title>The purine-utilizing bacterium Clostridium acidurici 9a: a genome-guided metabolic reconsideration.</title>
        <authorList>
            <person name="Hartwich K."/>
            <person name="Poehlein A."/>
            <person name="Daniel R."/>
        </authorList>
    </citation>
    <scope>NUCLEOTIDE SEQUENCE [LARGE SCALE GENOMIC DNA]</scope>
    <source>
        <strain evidence="2">ATCC 7906 / DSM 604 / BCRC 14475 / CIP 104303 / KCTC 5404 / NCIMB 10678 / 9a</strain>
    </source>
</reference>
<name>K0B3L4_GOTA9</name>
<dbReference type="HOGENOM" id="CLU_120866_1_0_9"/>
<dbReference type="eggNOG" id="COG5418">
    <property type="taxonomic scope" value="Bacteria"/>
</dbReference>
<dbReference type="InterPro" id="IPR054648">
    <property type="entry name" value="TudS-rel"/>
</dbReference>
<dbReference type="EMBL" id="CP003326">
    <property type="protein sequence ID" value="AFS79445.1"/>
    <property type="molecule type" value="Genomic_DNA"/>
</dbReference>
<accession>K0B3L4</accession>
<evidence type="ECO:0000313" key="1">
    <source>
        <dbReference type="EMBL" id="AFS79445.1"/>
    </source>
</evidence>
<dbReference type="KEGG" id="cad:Curi_c24500"/>
<dbReference type="NCBIfam" id="NF045597">
    <property type="entry name" value="TudS_rel_CD3072"/>
    <property type="match status" value="1"/>
</dbReference>
<dbReference type="Proteomes" id="UP000006094">
    <property type="component" value="Chromosome"/>
</dbReference>
<organism evidence="1 2">
    <name type="scientific">Gottschalkia acidurici (strain ATCC 7906 / DSM 604 / BCRC 14475 / CIP 104303 / KCTC 5404 / NCIMB 10678 / 9a)</name>
    <name type="common">Clostridium acidurici</name>
    <dbReference type="NCBI Taxonomy" id="1128398"/>
    <lineage>
        <taxon>Bacteria</taxon>
        <taxon>Bacillati</taxon>
        <taxon>Bacillota</taxon>
        <taxon>Tissierellia</taxon>
        <taxon>Tissierellales</taxon>
        <taxon>Gottschalkiaceae</taxon>
        <taxon>Gottschalkia</taxon>
    </lineage>
</organism>
<sequence>MDRVKKVIILCHCLMNEKSKVKKVNITSSKYKKEFISLLIENEIGIIQLPCPEMICYGLKRWGHVKNQLDTPHYRKLCNELFQPYLDQIKQYLSNNYEVVCLVGVNGSPTCGVNRTCTGSWGGELGQNPNLKDTLNTISSSRESGVFIDEIKAILKDHNISIPFINFNKNNINNYIS</sequence>
<keyword evidence="2" id="KW-1185">Reference proteome</keyword>
<gene>
    <name evidence="1" type="ordered locus">Curi_c24500</name>
</gene>
<protein>
    <recommendedName>
        <fullName evidence="3">DUF523 domain-containing protein</fullName>
    </recommendedName>
</protein>